<evidence type="ECO:0000256" key="4">
    <source>
        <dbReference type="SAM" id="SignalP"/>
    </source>
</evidence>
<dbReference type="PROSITE" id="PS51257">
    <property type="entry name" value="PROKAR_LIPOPROTEIN"/>
    <property type="match status" value="1"/>
</dbReference>
<name>A0A3D9JRH0_9BACL</name>
<dbReference type="GO" id="GO:0042956">
    <property type="term" value="P:maltodextrin transmembrane transport"/>
    <property type="evidence" value="ECO:0007669"/>
    <property type="project" value="TreeGrafter"/>
</dbReference>
<keyword evidence="3 4" id="KW-0732">Signal</keyword>
<accession>A0A3D9JRH0</accession>
<dbReference type="PANTHER" id="PTHR30061">
    <property type="entry name" value="MALTOSE-BINDING PERIPLASMIC PROTEIN"/>
    <property type="match status" value="1"/>
</dbReference>
<feature type="chain" id="PRO_5038354737" evidence="4">
    <location>
        <begin position="25"/>
        <end position="449"/>
    </location>
</feature>
<dbReference type="AlphaFoldDB" id="A0A3D9JRH0"/>
<dbReference type="GO" id="GO:0015768">
    <property type="term" value="P:maltose transport"/>
    <property type="evidence" value="ECO:0007669"/>
    <property type="project" value="TreeGrafter"/>
</dbReference>
<dbReference type="GO" id="GO:0055052">
    <property type="term" value="C:ATP-binding cassette (ABC) transporter complex, substrate-binding subunit-containing"/>
    <property type="evidence" value="ECO:0007669"/>
    <property type="project" value="TreeGrafter"/>
</dbReference>
<organism evidence="5 6">
    <name type="scientific">Cohnella phaseoli</name>
    <dbReference type="NCBI Taxonomy" id="456490"/>
    <lineage>
        <taxon>Bacteria</taxon>
        <taxon>Bacillati</taxon>
        <taxon>Bacillota</taxon>
        <taxon>Bacilli</taxon>
        <taxon>Bacillales</taxon>
        <taxon>Paenibacillaceae</taxon>
        <taxon>Cohnella</taxon>
    </lineage>
</organism>
<dbReference type="OrthoDB" id="9768630at2"/>
<feature type="signal peptide" evidence="4">
    <location>
        <begin position="1"/>
        <end position="24"/>
    </location>
</feature>
<dbReference type="SUPFAM" id="SSF53850">
    <property type="entry name" value="Periplasmic binding protein-like II"/>
    <property type="match status" value="1"/>
</dbReference>
<dbReference type="Pfam" id="PF01547">
    <property type="entry name" value="SBP_bac_1"/>
    <property type="match status" value="1"/>
</dbReference>
<proteinExistence type="inferred from homology"/>
<reference evidence="5 6" key="1">
    <citation type="submission" date="2018-07" db="EMBL/GenBank/DDBJ databases">
        <title>Genomic Encyclopedia of Type Strains, Phase III (KMG-III): the genomes of soil and plant-associated and newly described type strains.</title>
        <authorList>
            <person name="Whitman W."/>
        </authorList>
    </citation>
    <scope>NUCLEOTIDE SEQUENCE [LARGE SCALE GENOMIC DNA]</scope>
    <source>
        <strain evidence="5 6">CECT 7287</strain>
    </source>
</reference>
<dbReference type="Proteomes" id="UP000256977">
    <property type="component" value="Unassembled WGS sequence"/>
</dbReference>
<sequence>MKNGKKFGFRLGLMALTFSLVLGACSSNGGSSSGNATATSSGSSGNGPVTLTVWGSPSLSLPNNENLSTPEEIEKNQDIYAYIQAEMEKKFPGIKIEYVNKGWADELRQNLMVSVMAGNPPDVSFGEEFIPEFAKMHALSEVPEEYTKDLVPGPMAAAKFDGKNYGVSGMTGIFALMYNKDVMKKAGLDPNAPPKTWNEWLEMSRKITEAGKGEYYGSVVQTTGLGGTFRIAPFMRQLGGDLTTPDWQQVTFDTPENAKALAFLKELSKTAPSGSTALNDEGALYNMVHHGKAAFGVAGPWHISWSATENCDCGFVPLPVPDGGKRANVIVGNTIWFVLKQSKNQEAGMEYLRIIASQGYQEKYALASGRMPSNKLAGSNAELIKAIPQLAVYAEIVENEEAGPLPVYAKNGPKVWEAWHKAQESVLVGDKPIEASLAEAQKTAEDLLK</sequence>
<dbReference type="Gene3D" id="3.40.190.10">
    <property type="entry name" value="Periplasmic binding protein-like II"/>
    <property type="match status" value="1"/>
</dbReference>
<dbReference type="EMBL" id="QRDZ01000011">
    <property type="protein sequence ID" value="RED76703.1"/>
    <property type="molecule type" value="Genomic_DNA"/>
</dbReference>
<evidence type="ECO:0000256" key="2">
    <source>
        <dbReference type="ARBA" id="ARBA00022448"/>
    </source>
</evidence>
<comment type="caution">
    <text evidence="5">The sequence shown here is derived from an EMBL/GenBank/DDBJ whole genome shotgun (WGS) entry which is preliminary data.</text>
</comment>
<comment type="similarity">
    <text evidence="1">Belongs to the bacterial solute-binding protein 1 family.</text>
</comment>
<gene>
    <name evidence="5" type="ORF">DFP98_11187</name>
</gene>
<evidence type="ECO:0000313" key="6">
    <source>
        <dbReference type="Proteomes" id="UP000256977"/>
    </source>
</evidence>
<dbReference type="InterPro" id="IPR006059">
    <property type="entry name" value="SBP"/>
</dbReference>
<dbReference type="PANTHER" id="PTHR30061:SF50">
    <property type="entry name" value="MALTOSE_MALTODEXTRIN-BINDING PERIPLASMIC PROTEIN"/>
    <property type="match status" value="1"/>
</dbReference>
<dbReference type="RefSeq" id="WP_116061501.1">
    <property type="nucleotide sequence ID" value="NZ_QRDZ01000011.1"/>
</dbReference>
<dbReference type="GO" id="GO:1901982">
    <property type="term" value="F:maltose binding"/>
    <property type="evidence" value="ECO:0007669"/>
    <property type="project" value="TreeGrafter"/>
</dbReference>
<keyword evidence="2" id="KW-0813">Transport</keyword>
<keyword evidence="6" id="KW-1185">Reference proteome</keyword>
<protein>
    <submittedName>
        <fullName evidence="5">Carbohydrate ABC transporter substrate-binding protein (CUT1 family)</fullName>
    </submittedName>
</protein>
<evidence type="ECO:0000256" key="1">
    <source>
        <dbReference type="ARBA" id="ARBA00008520"/>
    </source>
</evidence>
<evidence type="ECO:0000256" key="3">
    <source>
        <dbReference type="ARBA" id="ARBA00022729"/>
    </source>
</evidence>
<evidence type="ECO:0000313" key="5">
    <source>
        <dbReference type="EMBL" id="RED76703.1"/>
    </source>
</evidence>